<proteinExistence type="predicted"/>
<organism evidence="3 4">
    <name type="scientific">Somion occarium</name>
    <dbReference type="NCBI Taxonomy" id="3059160"/>
    <lineage>
        <taxon>Eukaryota</taxon>
        <taxon>Fungi</taxon>
        <taxon>Dikarya</taxon>
        <taxon>Basidiomycota</taxon>
        <taxon>Agaricomycotina</taxon>
        <taxon>Agaricomycetes</taxon>
        <taxon>Polyporales</taxon>
        <taxon>Cerrenaceae</taxon>
        <taxon>Somion</taxon>
    </lineage>
</organism>
<feature type="region of interest" description="Disordered" evidence="2">
    <location>
        <begin position="518"/>
        <end position="539"/>
    </location>
</feature>
<gene>
    <name evidence="3" type="ORF">GFSPODELE1_LOCUS8912</name>
</gene>
<reference evidence="4" key="1">
    <citation type="submission" date="2024-04" db="EMBL/GenBank/DDBJ databases">
        <authorList>
            <person name="Shaw F."/>
            <person name="Minotto A."/>
        </authorList>
    </citation>
    <scope>NUCLEOTIDE SEQUENCE [LARGE SCALE GENOMIC DNA]</scope>
</reference>
<dbReference type="Proteomes" id="UP001497453">
    <property type="component" value="Chromosome 7"/>
</dbReference>
<dbReference type="EMBL" id="OZ037950">
    <property type="protein sequence ID" value="CAL1712627.1"/>
    <property type="molecule type" value="Genomic_DNA"/>
</dbReference>
<protein>
    <recommendedName>
        <fullName evidence="5">F-box domain-containing protein</fullName>
    </recommendedName>
</protein>
<evidence type="ECO:0008006" key="5">
    <source>
        <dbReference type="Google" id="ProtNLM"/>
    </source>
</evidence>
<keyword evidence="1" id="KW-0175">Coiled coil</keyword>
<accession>A0ABP1DZH0</accession>
<name>A0ABP1DZH0_9APHY</name>
<sequence>MAHLTNATKSMDIIDTSLLSSLEFVASETRLQDLTLDDINAQIKEHANEIKNLNSKKEIVEHRRAIAFYKGRRNAITSPIIVTLPPELLAEVFLNYAQYCFPNIDEERTHCPYQWLQATHVCRYWRHVAVSFPRIFSDIDLAAGKEEHLCEWLRHSREFPLTVIVNGEIGCYRALSRKWQLLAPHLPHTRSLHLPFNPPQDIPWPRSPLLTTLVWTAPSPERTFIEKVFCALPNLQVLESTTVTLGPNWAHLPLPASLKTLTIKHSKQSTCLATIPMEELFEGLSTLQDLETLKLIDIKRVEYPLCPDTSAPVFRHPLKTLELTGHIKPCFSLLRNVKSVDHLTLKLLISIKHNHNVIPLAETLVPFLSRNRPRTCLCTADMSLRHSNTLIFTAWNTEMDLIAQGAYGPIYSNPSILHVRLSFYGVQTVRDTAKSFCETISPSLSGVDYLIVPVNGYQREGAPCWDVLKPVLQNVRLLDFVLKKASGLEFGSYLGAIADIAPLVLLNSTSTSNPDLSECNFNRPSSPRHSQLDPKATVCSEEEQCGSSSSVQDAGSKYPAFSRLSVIHVTGRKSDYRWASNFLRGLREVLQTRQSLGLTLDALELLLPSDKSNSNPSAEQDSDQAVLDALTGLVGDLSLARFPST</sequence>
<keyword evidence="4" id="KW-1185">Reference proteome</keyword>
<evidence type="ECO:0000313" key="3">
    <source>
        <dbReference type="EMBL" id="CAL1712627.1"/>
    </source>
</evidence>
<evidence type="ECO:0000256" key="1">
    <source>
        <dbReference type="SAM" id="Coils"/>
    </source>
</evidence>
<feature type="coiled-coil region" evidence="1">
    <location>
        <begin position="36"/>
        <end position="63"/>
    </location>
</feature>
<evidence type="ECO:0000313" key="4">
    <source>
        <dbReference type="Proteomes" id="UP001497453"/>
    </source>
</evidence>
<evidence type="ECO:0000256" key="2">
    <source>
        <dbReference type="SAM" id="MobiDB-lite"/>
    </source>
</evidence>
<feature type="compositionally biased region" description="Polar residues" evidence="2">
    <location>
        <begin position="518"/>
        <end position="529"/>
    </location>
</feature>